<comment type="caution">
    <text evidence="2">The sequence shown here is derived from an EMBL/GenBank/DDBJ whole genome shotgun (WGS) entry which is preliminary data.</text>
</comment>
<protein>
    <recommendedName>
        <fullName evidence="4">Flagellar hook-length control protein-like C-terminal domain-containing protein</fullName>
    </recommendedName>
</protein>
<dbReference type="OrthoDB" id="6870451at2"/>
<evidence type="ECO:0000256" key="1">
    <source>
        <dbReference type="SAM" id="MobiDB-lite"/>
    </source>
</evidence>
<evidence type="ECO:0000313" key="3">
    <source>
        <dbReference type="Proteomes" id="UP000238196"/>
    </source>
</evidence>
<dbReference type="Proteomes" id="UP000238196">
    <property type="component" value="Unassembled WGS sequence"/>
</dbReference>
<dbReference type="InterPro" id="IPR049757">
    <property type="entry name" value="T3SS_HrpP-like_C"/>
</dbReference>
<dbReference type="AlphaFoldDB" id="A0A2S5KQN3"/>
<gene>
    <name evidence="2" type="ORF">C4K68_11480</name>
</gene>
<feature type="compositionally biased region" description="Polar residues" evidence="1">
    <location>
        <begin position="27"/>
        <end position="40"/>
    </location>
</feature>
<evidence type="ECO:0008006" key="4">
    <source>
        <dbReference type="Google" id="ProtNLM"/>
    </source>
</evidence>
<organism evidence="2 3">
    <name type="scientific">Proteobacteria bacterium 228</name>
    <dbReference type="NCBI Taxonomy" id="2083153"/>
    <lineage>
        <taxon>Bacteria</taxon>
        <taxon>Pseudomonadati</taxon>
        <taxon>Pseudomonadota</taxon>
    </lineage>
</organism>
<feature type="region of interest" description="Disordered" evidence="1">
    <location>
        <begin position="1"/>
        <end position="40"/>
    </location>
</feature>
<dbReference type="EMBL" id="PRLP01000035">
    <property type="protein sequence ID" value="PPC77040.1"/>
    <property type="molecule type" value="Genomic_DNA"/>
</dbReference>
<feature type="compositionally biased region" description="Polar residues" evidence="1">
    <location>
        <begin position="1"/>
        <end position="18"/>
    </location>
</feature>
<accession>A0A2S5KQN3</accession>
<proteinExistence type="predicted"/>
<sequence length="175" mass="19411">MTPTFSNHEAQARPSQQQEPPPFRTAHASNSSTTEEAISPQETFSTADAMLFASLAVSSPVPPEEKIQTAQHCTSSDWQQQPLVLTTLENHIADQLGPFPPDSIECTLLLPHLGEVQLNARQSADEWQIDLTFLQPAALAYARRTHPHISQRLSERLGRPVTLGLFLREDTGYDD</sequence>
<evidence type="ECO:0000313" key="2">
    <source>
        <dbReference type="EMBL" id="PPC77040.1"/>
    </source>
</evidence>
<reference evidence="2 3" key="1">
    <citation type="submission" date="2018-02" db="EMBL/GenBank/DDBJ databases">
        <title>novel marine gammaproteobacteria from coastal saline agro ecosystem.</title>
        <authorList>
            <person name="Krishnan R."/>
            <person name="Ramesh Kumar N."/>
        </authorList>
    </citation>
    <scope>NUCLEOTIDE SEQUENCE [LARGE SCALE GENOMIC DNA]</scope>
    <source>
        <strain evidence="2 3">228</strain>
    </source>
</reference>
<dbReference type="CDD" id="cd17468">
    <property type="entry name" value="T3SS_HrpP_C"/>
    <property type="match status" value="1"/>
</dbReference>
<name>A0A2S5KQN3_9PROT</name>